<feature type="transmembrane region" description="Helical" evidence="1">
    <location>
        <begin position="73"/>
        <end position="97"/>
    </location>
</feature>
<evidence type="ECO:0000313" key="2">
    <source>
        <dbReference type="EMBL" id="QBB72069.1"/>
    </source>
</evidence>
<organism evidence="2 3">
    <name type="scientific">Pseudolysobacter antarcticus</name>
    <dbReference type="NCBI Taxonomy" id="2511995"/>
    <lineage>
        <taxon>Bacteria</taxon>
        <taxon>Pseudomonadati</taxon>
        <taxon>Pseudomonadota</taxon>
        <taxon>Gammaproteobacteria</taxon>
        <taxon>Lysobacterales</taxon>
        <taxon>Rhodanobacteraceae</taxon>
        <taxon>Pseudolysobacter</taxon>
    </lineage>
</organism>
<keyword evidence="3" id="KW-1185">Reference proteome</keyword>
<feature type="transmembrane region" description="Helical" evidence="1">
    <location>
        <begin position="42"/>
        <end position="61"/>
    </location>
</feature>
<keyword evidence="1" id="KW-1133">Transmembrane helix</keyword>
<protein>
    <submittedName>
        <fullName evidence="2">Uncharacterized protein</fullName>
    </submittedName>
</protein>
<keyword evidence="1" id="KW-0812">Transmembrane</keyword>
<evidence type="ECO:0000313" key="3">
    <source>
        <dbReference type="Proteomes" id="UP000291562"/>
    </source>
</evidence>
<reference evidence="2 3" key="1">
    <citation type="submission" date="2019-01" db="EMBL/GenBank/DDBJ databases">
        <title>Pseudolysobacter antarctica gen. nov., sp. nov., isolated from Fildes Peninsula, Antarctica.</title>
        <authorList>
            <person name="Wei Z."/>
            <person name="Peng F."/>
        </authorList>
    </citation>
    <scope>NUCLEOTIDE SEQUENCE [LARGE SCALE GENOMIC DNA]</scope>
    <source>
        <strain evidence="2 3">AQ6-296</strain>
    </source>
</reference>
<evidence type="ECO:0000256" key="1">
    <source>
        <dbReference type="SAM" id="Phobius"/>
    </source>
</evidence>
<keyword evidence="1" id="KW-0472">Membrane</keyword>
<dbReference type="AlphaFoldDB" id="A0A411HNK8"/>
<feature type="transmembrane region" description="Helical" evidence="1">
    <location>
        <begin position="117"/>
        <end position="136"/>
    </location>
</feature>
<sequence length="139" mass="14859">MGLLSLLSLILLIVLGILGILPWLKNQQPAFAEHLKPLEGVSAWVGIAGLVWAVVLLLQWISALGIFRYAPGVMLISLFTTLVIAALSLLLSVSMLASMVNNSTVNSKLSETADKLAPYKVGLGLTCLILALYSLIRFG</sequence>
<proteinExistence type="predicted"/>
<dbReference type="RefSeq" id="WP_129835683.1">
    <property type="nucleotide sequence ID" value="NZ_CP035704.1"/>
</dbReference>
<dbReference type="EMBL" id="CP035704">
    <property type="protein sequence ID" value="QBB72069.1"/>
    <property type="molecule type" value="Genomic_DNA"/>
</dbReference>
<gene>
    <name evidence="2" type="ORF">ELE36_17795</name>
</gene>
<name>A0A411HNK8_9GAMM</name>
<dbReference type="Proteomes" id="UP000291562">
    <property type="component" value="Chromosome"/>
</dbReference>
<dbReference type="KEGG" id="xbc:ELE36_17795"/>
<accession>A0A411HNK8</accession>